<keyword evidence="2" id="KW-1185">Reference proteome</keyword>
<dbReference type="GO" id="GO:0016787">
    <property type="term" value="F:hydrolase activity"/>
    <property type="evidence" value="ECO:0007669"/>
    <property type="project" value="InterPro"/>
</dbReference>
<evidence type="ECO:0008006" key="3">
    <source>
        <dbReference type="Google" id="ProtNLM"/>
    </source>
</evidence>
<dbReference type="Proteomes" id="UP000642748">
    <property type="component" value="Unassembled WGS sequence"/>
</dbReference>
<proteinExistence type="predicted"/>
<organism evidence="1 2">
    <name type="scientific">Rugosimonospora africana</name>
    <dbReference type="NCBI Taxonomy" id="556532"/>
    <lineage>
        <taxon>Bacteria</taxon>
        <taxon>Bacillati</taxon>
        <taxon>Actinomycetota</taxon>
        <taxon>Actinomycetes</taxon>
        <taxon>Micromonosporales</taxon>
        <taxon>Micromonosporaceae</taxon>
        <taxon>Rugosimonospora</taxon>
    </lineage>
</organism>
<dbReference type="InterPro" id="IPR010662">
    <property type="entry name" value="RBBP9/YdeN"/>
</dbReference>
<accession>A0A8J3QWC6</accession>
<evidence type="ECO:0000313" key="1">
    <source>
        <dbReference type="EMBL" id="GIH18078.1"/>
    </source>
</evidence>
<dbReference type="InterPro" id="IPR029058">
    <property type="entry name" value="AB_hydrolase_fold"/>
</dbReference>
<comment type="caution">
    <text evidence="1">The sequence shown here is derived from an EMBL/GenBank/DDBJ whole genome shotgun (WGS) entry which is preliminary data.</text>
</comment>
<dbReference type="Gene3D" id="3.40.50.1820">
    <property type="entry name" value="alpha/beta hydrolase"/>
    <property type="match status" value="1"/>
</dbReference>
<sequence length="218" mass="23155">MPDIDPRHHSSDGVTLVLVHGGLWGESDAERFWHRPGIVRGLSERGFTVLAPERPRRPADWADEARHLAGALPDRPVFLVAGSNGCSAAVRVAAQQPGSVRGVMLAWPATAGDASVDRLDREQLAGVGATEPVVDALLAGETLRGTTDADLAALRVPVGVMASVPSNPHHQRHTVDALLRLVPGAVELPGSPEAPVPWFAEHLPDFLATVERFAAMRA</sequence>
<name>A0A8J3QWC6_9ACTN</name>
<dbReference type="EMBL" id="BONZ01000062">
    <property type="protein sequence ID" value="GIH18078.1"/>
    <property type="molecule type" value="Genomic_DNA"/>
</dbReference>
<reference evidence="1" key="1">
    <citation type="submission" date="2021-01" db="EMBL/GenBank/DDBJ databases">
        <title>Whole genome shotgun sequence of Rugosimonospora africana NBRC 104875.</title>
        <authorList>
            <person name="Komaki H."/>
            <person name="Tamura T."/>
        </authorList>
    </citation>
    <scope>NUCLEOTIDE SEQUENCE</scope>
    <source>
        <strain evidence="1">NBRC 104875</strain>
    </source>
</reference>
<dbReference type="Pfam" id="PF06821">
    <property type="entry name" value="Ser_hydrolase"/>
    <property type="match status" value="1"/>
</dbReference>
<dbReference type="SUPFAM" id="SSF53474">
    <property type="entry name" value="alpha/beta-Hydrolases"/>
    <property type="match status" value="1"/>
</dbReference>
<gene>
    <name evidence="1" type="ORF">Raf01_62500</name>
</gene>
<evidence type="ECO:0000313" key="2">
    <source>
        <dbReference type="Proteomes" id="UP000642748"/>
    </source>
</evidence>
<dbReference type="RefSeq" id="WP_203921614.1">
    <property type="nucleotide sequence ID" value="NZ_BONZ01000062.1"/>
</dbReference>
<dbReference type="AlphaFoldDB" id="A0A8J3QWC6"/>
<protein>
    <recommendedName>
        <fullName evidence="3">Alpha/beta hydrolase family protein</fullName>
    </recommendedName>
</protein>